<evidence type="ECO:0000313" key="2">
    <source>
        <dbReference type="Proteomes" id="UP001367508"/>
    </source>
</evidence>
<evidence type="ECO:0000313" key="1">
    <source>
        <dbReference type="EMBL" id="KAK7344257.1"/>
    </source>
</evidence>
<reference evidence="1 2" key="1">
    <citation type="submission" date="2024-01" db="EMBL/GenBank/DDBJ databases">
        <title>The genomes of 5 underutilized Papilionoideae crops provide insights into root nodulation and disease resistanc.</title>
        <authorList>
            <person name="Jiang F."/>
        </authorList>
    </citation>
    <scope>NUCLEOTIDE SEQUENCE [LARGE SCALE GENOMIC DNA]</scope>
    <source>
        <strain evidence="1">LVBAO_FW01</strain>
        <tissue evidence="1">Leaves</tissue>
    </source>
</reference>
<protein>
    <submittedName>
        <fullName evidence="1">Uncharacterized protein</fullName>
    </submittedName>
</protein>
<dbReference type="AlphaFoldDB" id="A0AAN9M2P6"/>
<accession>A0AAN9M2P6</accession>
<name>A0AAN9M2P6_CANGL</name>
<comment type="caution">
    <text evidence="1">The sequence shown here is derived from an EMBL/GenBank/DDBJ whole genome shotgun (WGS) entry which is preliminary data.</text>
</comment>
<keyword evidence="2" id="KW-1185">Reference proteome</keyword>
<organism evidence="1 2">
    <name type="scientific">Canavalia gladiata</name>
    <name type="common">Sword bean</name>
    <name type="synonym">Dolichos gladiatus</name>
    <dbReference type="NCBI Taxonomy" id="3824"/>
    <lineage>
        <taxon>Eukaryota</taxon>
        <taxon>Viridiplantae</taxon>
        <taxon>Streptophyta</taxon>
        <taxon>Embryophyta</taxon>
        <taxon>Tracheophyta</taxon>
        <taxon>Spermatophyta</taxon>
        <taxon>Magnoliopsida</taxon>
        <taxon>eudicotyledons</taxon>
        <taxon>Gunneridae</taxon>
        <taxon>Pentapetalae</taxon>
        <taxon>rosids</taxon>
        <taxon>fabids</taxon>
        <taxon>Fabales</taxon>
        <taxon>Fabaceae</taxon>
        <taxon>Papilionoideae</taxon>
        <taxon>50 kb inversion clade</taxon>
        <taxon>NPAAA clade</taxon>
        <taxon>indigoferoid/millettioid clade</taxon>
        <taxon>Phaseoleae</taxon>
        <taxon>Canavalia</taxon>
    </lineage>
</organism>
<proteinExistence type="predicted"/>
<dbReference type="Proteomes" id="UP001367508">
    <property type="component" value="Unassembled WGS sequence"/>
</dbReference>
<sequence>MDVNLYPTCKLHGVSSFPHIGHIAANIFVVHRVVNITQEPISILNTGRGCCWGFEISEPVASIGQRTGTRTQVMVQSKRSPQEFTSYQELDLYKIQSRILHPCMNQNTQLVPLYAHQSSTASLWAVKGWPNQERTLIASACANQPKSSTHSAYEFPKVIRIKERIENFVEP</sequence>
<dbReference type="EMBL" id="JAYMYQ010000003">
    <property type="protein sequence ID" value="KAK7344257.1"/>
    <property type="molecule type" value="Genomic_DNA"/>
</dbReference>
<gene>
    <name evidence="1" type="ORF">VNO77_13668</name>
</gene>